<evidence type="ECO:0000256" key="6">
    <source>
        <dbReference type="HAMAP-Rule" id="MF_00479"/>
    </source>
</evidence>
<dbReference type="PANTHER" id="PTHR36118">
    <property type="entry name" value="ION-TRANSLOCATING OXIDOREDUCTASE COMPLEX SUBUNIT G"/>
    <property type="match status" value="1"/>
</dbReference>
<dbReference type="AlphaFoldDB" id="A0A0D5XUW2"/>
<keyword evidence="3 6" id="KW-0285">Flavoprotein</keyword>
<reference evidence="8 9" key="1">
    <citation type="journal article" date="2015" name="Mol. Plant Microbe Interact.">
        <title>Comparative Genomic Analysis of Pseudomonas chlororaphis PCL1606 Reveals New Insight into Antifungal Compounds Involved in Biocontrol.</title>
        <authorList>
            <person name="Calderon C.E."/>
            <person name="Ramos C."/>
            <person name="de Vicente A."/>
            <person name="Cazorla F.M."/>
        </authorList>
    </citation>
    <scope>NUCLEOTIDE SEQUENCE [LARGE SCALE GENOMIC DNA]</scope>
    <source>
        <strain evidence="8 9">PCL1606</strain>
    </source>
</reference>
<comment type="cofactor">
    <cofactor evidence="6">
        <name>FMN</name>
        <dbReference type="ChEBI" id="CHEBI:58210"/>
    </cofactor>
</comment>
<evidence type="ECO:0000256" key="2">
    <source>
        <dbReference type="ARBA" id="ARBA00022553"/>
    </source>
</evidence>
<evidence type="ECO:0000259" key="7">
    <source>
        <dbReference type="SMART" id="SM00900"/>
    </source>
</evidence>
<dbReference type="Proteomes" id="UP000032748">
    <property type="component" value="Chromosome"/>
</dbReference>
<dbReference type="EC" id="7.-.-.-" evidence="6"/>
<dbReference type="GO" id="GO:0009055">
    <property type="term" value="F:electron transfer activity"/>
    <property type="evidence" value="ECO:0007669"/>
    <property type="project" value="InterPro"/>
</dbReference>
<keyword evidence="5 6" id="KW-0249">Electron transport</keyword>
<sequence length="203" mass="21757">MSRATGLGVLLLLAVGGACGTFFVQQVTAPRIEREQRAIQARELLQILPADSYDNQPLDHPLPLDNLPLDHSTLLGGYRASRNGQASAVLLRSQVSGYGGPIELLIAIAADGKLLGSKPLRHSETPGLGARIAERPSAWLQGFIGKSLEDPGDAGWGLKKDHGQFDQMAGATITSRAVIEGIHDSLRYFDAHREQLLGNPAHE</sequence>
<keyword evidence="6" id="KW-0472">Membrane</keyword>
<dbReference type="InterPro" id="IPR010209">
    <property type="entry name" value="Ion_transpt_RnfG/RsxG"/>
</dbReference>
<evidence type="ECO:0000313" key="8">
    <source>
        <dbReference type="EMBL" id="AKA22858.1"/>
    </source>
</evidence>
<keyword evidence="6" id="KW-0997">Cell inner membrane</keyword>
<dbReference type="GO" id="GO:0005886">
    <property type="term" value="C:plasma membrane"/>
    <property type="evidence" value="ECO:0007669"/>
    <property type="project" value="UniProtKB-SubCell"/>
</dbReference>
<dbReference type="RefSeq" id="WP_045881569.1">
    <property type="nucleotide sequence ID" value="NZ_CP011110.1"/>
</dbReference>
<accession>A0A0D5XUW2</accession>
<keyword evidence="6" id="KW-1278">Translocase</keyword>
<evidence type="ECO:0000313" key="9">
    <source>
        <dbReference type="Proteomes" id="UP000032748"/>
    </source>
</evidence>
<dbReference type="PATRIC" id="fig|587753.10.peg.1396"/>
<comment type="subcellular location">
    <subcellularLocation>
        <location evidence="6">Cell inner membrane</location>
        <topology evidence="6">Single-pass membrane protein</topology>
    </subcellularLocation>
</comment>
<proteinExistence type="inferred from homology"/>
<dbReference type="GO" id="GO:0022900">
    <property type="term" value="P:electron transport chain"/>
    <property type="evidence" value="ECO:0007669"/>
    <property type="project" value="UniProtKB-UniRule"/>
</dbReference>
<protein>
    <recommendedName>
        <fullName evidence="6">Ion-translocating oxidoreductase complex subunit G</fullName>
        <ecNumber evidence="6">7.-.-.-</ecNumber>
    </recommendedName>
    <alternativeName>
        <fullName evidence="6">Rnf electron transport complex subunit G</fullName>
    </alternativeName>
</protein>
<dbReference type="SMART" id="SM00900">
    <property type="entry name" value="FMN_bind"/>
    <property type="match status" value="1"/>
</dbReference>
<keyword evidence="6" id="KW-1133">Transmembrane helix</keyword>
<comment type="function">
    <text evidence="6">Part of a membrane-bound complex that couples electron transfer with translocation of ions across the membrane.</text>
</comment>
<dbReference type="Pfam" id="PF04205">
    <property type="entry name" value="FMN_bind"/>
    <property type="match status" value="1"/>
</dbReference>
<name>A0A0D5XUW2_9PSED</name>
<feature type="modified residue" description="FMN phosphoryl threonine" evidence="6">
    <location>
        <position position="172"/>
    </location>
</feature>
<keyword evidence="2 6" id="KW-0597">Phosphoprotein</keyword>
<feature type="domain" description="FMN-binding" evidence="7">
    <location>
        <begin position="97"/>
        <end position="189"/>
    </location>
</feature>
<keyword evidence="6" id="KW-0812">Transmembrane</keyword>
<keyword evidence="6" id="KW-1003">Cell membrane</keyword>
<gene>
    <name evidence="6" type="primary">rnfG</name>
    <name evidence="8" type="ORF">PCL1606_14030</name>
</gene>
<organism evidence="8 9">
    <name type="scientific">Pseudomonas chlororaphis</name>
    <dbReference type="NCBI Taxonomy" id="587753"/>
    <lineage>
        <taxon>Bacteria</taxon>
        <taxon>Pseudomonadati</taxon>
        <taxon>Pseudomonadota</taxon>
        <taxon>Gammaproteobacteria</taxon>
        <taxon>Pseudomonadales</taxon>
        <taxon>Pseudomonadaceae</taxon>
        <taxon>Pseudomonas</taxon>
    </lineage>
</organism>
<comment type="similarity">
    <text evidence="6">Belongs to the RnfG family.</text>
</comment>
<evidence type="ECO:0000256" key="5">
    <source>
        <dbReference type="ARBA" id="ARBA00022982"/>
    </source>
</evidence>
<dbReference type="GO" id="GO:0010181">
    <property type="term" value="F:FMN binding"/>
    <property type="evidence" value="ECO:0007669"/>
    <property type="project" value="InterPro"/>
</dbReference>
<dbReference type="PANTHER" id="PTHR36118:SF1">
    <property type="entry name" value="ION-TRANSLOCATING OXIDOREDUCTASE COMPLEX SUBUNIT G"/>
    <property type="match status" value="1"/>
</dbReference>
<dbReference type="HAMAP" id="MF_00479">
    <property type="entry name" value="RsxG_RnfG"/>
    <property type="match status" value="1"/>
</dbReference>
<evidence type="ECO:0000256" key="1">
    <source>
        <dbReference type="ARBA" id="ARBA00022448"/>
    </source>
</evidence>
<dbReference type="KEGG" id="pcz:PCL1606_14030"/>
<keyword evidence="4 6" id="KW-0288">FMN</keyword>
<comment type="subunit">
    <text evidence="6">The complex is composed of six subunits: RnfA, RnfB, RnfC, RnfD, RnfE and RnfG.</text>
</comment>
<evidence type="ECO:0000256" key="3">
    <source>
        <dbReference type="ARBA" id="ARBA00022630"/>
    </source>
</evidence>
<dbReference type="PIRSF" id="PIRSF006091">
    <property type="entry name" value="E_trnsport_RnfG"/>
    <property type="match status" value="1"/>
</dbReference>
<dbReference type="PROSITE" id="PS51257">
    <property type="entry name" value="PROKAR_LIPOPROTEIN"/>
    <property type="match status" value="1"/>
</dbReference>
<dbReference type="OrthoDB" id="9784165at2"/>
<dbReference type="NCBIfam" id="TIGR01947">
    <property type="entry name" value="rnfG"/>
    <property type="match status" value="1"/>
</dbReference>
<keyword evidence="1 6" id="KW-0813">Transport</keyword>
<dbReference type="InterPro" id="IPR007329">
    <property type="entry name" value="FMN-bd"/>
</dbReference>
<evidence type="ECO:0000256" key="4">
    <source>
        <dbReference type="ARBA" id="ARBA00022643"/>
    </source>
</evidence>
<dbReference type="EMBL" id="CP011110">
    <property type="protein sequence ID" value="AKA22858.1"/>
    <property type="molecule type" value="Genomic_DNA"/>
</dbReference>